<comment type="caution">
    <text evidence="8">The sequence shown here is derived from an EMBL/GenBank/DDBJ whole genome shotgun (WGS) entry which is preliminary data.</text>
</comment>
<keyword evidence="4 6" id="KW-0697">Rotamase</keyword>
<dbReference type="SUPFAM" id="SSF109998">
    <property type="entry name" value="Triger factor/SurA peptide-binding domain-like"/>
    <property type="match status" value="1"/>
</dbReference>
<dbReference type="InterPro" id="IPR000297">
    <property type="entry name" value="PPIase_PpiC"/>
</dbReference>
<evidence type="ECO:0000313" key="8">
    <source>
        <dbReference type="EMBL" id="HGG03452.1"/>
    </source>
</evidence>
<dbReference type="AlphaFoldDB" id="A0A7C3VK79"/>
<evidence type="ECO:0000259" key="7">
    <source>
        <dbReference type="PROSITE" id="PS50198"/>
    </source>
</evidence>
<dbReference type="Gene3D" id="3.10.50.40">
    <property type="match status" value="1"/>
</dbReference>
<feature type="domain" description="PpiC" evidence="7">
    <location>
        <begin position="125"/>
        <end position="215"/>
    </location>
</feature>
<dbReference type="InterPro" id="IPR050245">
    <property type="entry name" value="PrsA_foldase"/>
</dbReference>
<evidence type="ECO:0000256" key="6">
    <source>
        <dbReference type="PROSITE-ProRule" id="PRU00278"/>
    </source>
</evidence>
<accession>A0A7C3VK79</accession>
<reference evidence="8" key="1">
    <citation type="journal article" date="2020" name="mSystems">
        <title>Genome- and Community-Level Interaction Insights into Carbon Utilization and Element Cycling Functions of Hydrothermarchaeota in Hydrothermal Sediment.</title>
        <authorList>
            <person name="Zhou Z."/>
            <person name="Liu Y."/>
            <person name="Xu W."/>
            <person name="Pan J."/>
            <person name="Luo Z.H."/>
            <person name="Li M."/>
        </authorList>
    </citation>
    <scope>NUCLEOTIDE SEQUENCE [LARGE SCALE GENOMIC DNA]</scope>
    <source>
        <strain evidence="8">SpSt-374</strain>
    </source>
</reference>
<dbReference type="EMBL" id="DSPX01000236">
    <property type="protein sequence ID" value="HGG03452.1"/>
    <property type="molecule type" value="Genomic_DNA"/>
</dbReference>
<sequence length="252" mass="28525">MSLDNFLTVDDQSISLRQALAYLRASGDLEQFLTRILRQYVIEQELSNSTDLEADSSEVEQAIINFRLQNQLVPADRFDEWLKSRGLNYTGFREQVGVGLKMERLKQRVSQTAATEFFEKNKAEFEQVVLSRIVVADAALAAELKQQLVASQAGFEELVKQHSLTSDRAYNGMMGTFSLGQLPAPVRTTIAGAAPGDVVGPLEMEGRYTLLRIEQRLPASFEGQLKQNLENQMFDKWWQEQLKDKAVKMTIE</sequence>
<keyword evidence="5 6" id="KW-0413">Isomerase</keyword>
<proteinExistence type="predicted"/>
<organism evidence="8">
    <name type="scientific">Planktothricoides sp. SpSt-374</name>
    <dbReference type="NCBI Taxonomy" id="2282167"/>
    <lineage>
        <taxon>Bacteria</taxon>
        <taxon>Bacillati</taxon>
        <taxon>Cyanobacteriota</taxon>
        <taxon>Cyanophyceae</taxon>
        <taxon>Oscillatoriophycideae</taxon>
        <taxon>Oscillatoriales</taxon>
        <taxon>Oscillatoriaceae</taxon>
        <taxon>Planktothricoides</taxon>
    </lineage>
</organism>
<dbReference type="GO" id="GO:0003755">
    <property type="term" value="F:peptidyl-prolyl cis-trans isomerase activity"/>
    <property type="evidence" value="ECO:0007669"/>
    <property type="project" value="UniProtKB-KW"/>
</dbReference>
<dbReference type="Gene3D" id="1.10.4030.10">
    <property type="entry name" value="Porin chaperone SurA, peptide-binding domain"/>
    <property type="match status" value="1"/>
</dbReference>
<keyword evidence="3" id="KW-0732">Signal</keyword>
<dbReference type="PANTHER" id="PTHR47245:SF1">
    <property type="entry name" value="FOLDASE PROTEIN PRSA"/>
    <property type="match status" value="1"/>
</dbReference>
<dbReference type="InterPro" id="IPR046357">
    <property type="entry name" value="PPIase_dom_sf"/>
</dbReference>
<evidence type="ECO:0000256" key="1">
    <source>
        <dbReference type="ARBA" id="ARBA00000971"/>
    </source>
</evidence>
<dbReference type="EC" id="5.2.1.8" evidence="2"/>
<dbReference type="SUPFAM" id="SSF54534">
    <property type="entry name" value="FKBP-like"/>
    <property type="match status" value="1"/>
</dbReference>
<gene>
    <name evidence="8" type="ORF">ENR15_23140</name>
</gene>
<evidence type="ECO:0000256" key="5">
    <source>
        <dbReference type="ARBA" id="ARBA00023235"/>
    </source>
</evidence>
<evidence type="ECO:0000256" key="3">
    <source>
        <dbReference type="ARBA" id="ARBA00022729"/>
    </source>
</evidence>
<name>A0A7C3VK79_9CYAN</name>
<dbReference type="Pfam" id="PF13145">
    <property type="entry name" value="Rotamase_2"/>
    <property type="match status" value="1"/>
</dbReference>
<evidence type="ECO:0000256" key="2">
    <source>
        <dbReference type="ARBA" id="ARBA00013194"/>
    </source>
</evidence>
<comment type="catalytic activity">
    <reaction evidence="1">
        <text>[protein]-peptidylproline (omega=180) = [protein]-peptidylproline (omega=0)</text>
        <dbReference type="Rhea" id="RHEA:16237"/>
        <dbReference type="Rhea" id="RHEA-COMP:10747"/>
        <dbReference type="Rhea" id="RHEA-COMP:10748"/>
        <dbReference type="ChEBI" id="CHEBI:83833"/>
        <dbReference type="ChEBI" id="CHEBI:83834"/>
        <dbReference type="EC" id="5.2.1.8"/>
    </reaction>
</comment>
<dbReference type="PROSITE" id="PS50198">
    <property type="entry name" value="PPIC_PPIASE_2"/>
    <property type="match status" value="1"/>
</dbReference>
<protein>
    <recommendedName>
        <fullName evidence="2">peptidylprolyl isomerase</fullName>
        <ecNumber evidence="2">5.2.1.8</ecNumber>
    </recommendedName>
</protein>
<dbReference type="InterPro" id="IPR027304">
    <property type="entry name" value="Trigger_fact/SurA_dom_sf"/>
</dbReference>
<evidence type="ECO:0000256" key="4">
    <source>
        <dbReference type="ARBA" id="ARBA00023110"/>
    </source>
</evidence>
<dbReference type="PANTHER" id="PTHR47245">
    <property type="entry name" value="PEPTIDYLPROLYL ISOMERASE"/>
    <property type="match status" value="1"/>
</dbReference>